<evidence type="ECO:0000256" key="3">
    <source>
        <dbReference type="ARBA" id="ARBA00022729"/>
    </source>
</evidence>
<dbReference type="InterPro" id="IPR014755">
    <property type="entry name" value="Cu-Rt/internalin_Ig-like"/>
</dbReference>
<dbReference type="AlphaFoldDB" id="A0A365U5U0"/>
<dbReference type="Pfam" id="PF04234">
    <property type="entry name" value="CopC"/>
    <property type="match status" value="1"/>
</dbReference>
<feature type="domain" description="CopC" evidence="6">
    <location>
        <begin position="24"/>
        <end position="115"/>
    </location>
</feature>
<dbReference type="EMBL" id="QNTQ01000040">
    <property type="protein sequence ID" value="RBI82531.1"/>
    <property type="molecule type" value="Genomic_DNA"/>
</dbReference>
<dbReference type="GO" id="GO:0042597">
    <property type="term" value="C:periplasmic space"/>
    <property type="evidence" value="ECO:0007669"/>
    <property type="project" value="InterPro"/>
</dbReference>
<dbReference type="InterPro" id="IPR032694">
    <property type="entry name" value="CopC/D"/>
</dbReference>
<dbReference type="Gene3D" id="2.60.40.1220">
    <property type="match status" value="1"/>
</dbReference>
<feature type="signal peptide" evidence="5">
    <location>
        <begin position="1"/>
        <end position="23"/>
    </location>
</feature>
<evidence type="ECO:0000259" key="6">
    <source>
        <dbReference type="Pfam" id="PF04234"/>
    </source>
</evidence>
<comment type="caution">
    <text evidence="7">The sequence shown here is derived from an EMBL/GenBank/DDBJ whole genome shotgun (WGS) entry which is preliminary data.</text>
</comment>
<proteinExistence type="predicted"/>
<evidence type="ECO:0000256" key="2">
    <source>
        <dbReference type="ARBA" id="ARBA00022723"/>
    </source>
</evidence>
<comment type="subcellular location">
    <subcellularLocation>
        <location evidence="1">Cell envelope</location>
    </subcellularLocation>
</comment>
<dbReference type="GO" id="GO:0030313">
    <property type="term" value="C:cell envelope"/>
    <property type="evidence" value="ECO:0007669"/>
    <property type="project" value="UniProtKB-SubCell"/>
</dbReference>
<dbReference type="PANTHER" id="PTHR34820:SF4">
    <property type="entry name" value="INNER MEMBRANE PROTEIN YEBZ"/>
    <property type="match status" value="1"/>
</dbReference>
<dbReference type="InterPro" id="IPR007348">
    <property type="entry name" value="CopC_dom"/>
</dbReference>
<dbReference type="GO" id="GO:0005507">
    <property type="term" value="F:copper ion binding"/>
    <property type="evidence" value="ECO:0007669"/>
    <property type="project" value="InterPro"/>
</dbReference>
<dbReference type="GO" id="GO:0006825">
    <property type="term" value="P:copper ion transport"/>
    <property type="evidence" value="ECO:0007669"/>
    <property type="project" value="InterPro"/>
</dbReference>
<dbReference type="OrthoDB" id="9796814at2"/>
<gene>
    <name evidence="7" type="ORF">DRV85_18735</name>
</gene>
<evidence type="ECO:0000256" key="1">
    <source>
        <dbReference type="ARBA" id="ARBA00004196"/>
    </source>
</evidence>
<evidence type="ECO:0000256" key="4">
    <source>
        <dbReference type="ARBA" id="ARBA00023008"/>
    </source>
</evidence>
<protein>
    <submittedName>
        <fullName evidence="7">Copper resistance protein CopC</fullName>
    </submittedName>
</protein>
<dbReference type="GO" id="GO:0046688">
    <property type="term" value="P:response to copper ion"/>
    <property type="evidence" value="ECO:0007669"/>
    <property type="project" value="InterPro"/>
</dbReference>
<keyword evidence="4" id="KW-0186">Copper</keyword>
<dbReference type="GO" id="GO:0005886">
    <property type="term" value="C:plasma membrane"/>
    <property type="evidence" value="ECO:0007669"/>
    <property type="project" value="TreeGrafter"/>
</dbReference>
<accession>A0A365U5U0</accession>
<keyword evidence="8" id="KW-1185">Reference proteome</keyword>
<dbReference type="InterPro" id="IPR014756">
    <property type="entry name" value="Ig_E-set"/>
</dbReference>
<dbReference type="SUPFAM" id="SSF81296">
    <property type="entry name" value="E set domains"/>
    <property type="match status" value="1"/>
</dbReference>
<reference evidence="7 8" key="1">
    <citation type="submission" date="2018-07" db="EMBL/GenBank/DDBJ databases">
        <title>Rhodosalinus sp. strain E84T genomic sequence and assembly.</title>
        <authorList>
            <person name="Liu Z.-W."/>
            <person name="Lu D.-C."/>
        </authorList>
    </citation>
    <scope>NUCLEOTIDE SEQUENCE [LARGE SCALE GENOMIC DNA]</scope>
    <source>
        <strain evidence="7 8">E84</strain>
    </source>
</reference>
<sequence length="118" mass="12892">MTRHGFFLPVAAALMLASAPLLAHSEKEGTTPADGARLTETPDMIHMVFDGPMRVTMVRLVNAEGAEMPLERETGLEPSLEFHAEPEPLEPGRYTVEWRGLASDGHPMQGSFSFELGD</sequence>
<feature type="chain" id="PRO_5017008023" evidence="5">
    <location>
        <begin position="24"/>
        <end position="118"/>
    </location>
</feature>
<evidence type="ECO:0000313" key="8">
    <source>
        <dbReference type="Proteomes" id="UP000253370"/>
    </source>
</evidence>
<keyword evidence="2" id="KW-0479">Metal-binding</keyword>
<organism evidence="7 8">
    <name type="scientific">Rhodosalinus halophilus</name>
    <dbReference type="NCBI Taxonomy" id="2259333"/>
    <lineage>
        <taxon>Bacteria</taxon>
        <taxon>Pseudomonadati</taxon>
        <taxon>Pseudomonadota</taxon>
        <taxon>Alphaproteobacteria</taxon>
        <taxon>Rhodobacterales</taxon>
        <taxon>Paracoccaceae</taxon>
        <taxon>Rhodosalinus</taxon>
    </lineage>
</organism>
<dbReference type="RefSeq" id="WP_113290997.1">
    <property type="nucleotide sequence ID" value="NZ_QNTQ01000040.1"/>
</dbReference>
<evidence type="ECO:0000256" key="5">
    <source>
        <dbReference type="SAM" id="SignalP"/>
    </source>
</evidence>
<name>A0A365U5U0_9RHOB</name>
<evidence type="ECO:0000313" key="7">
    <source>
        <dbReference type="EMBL" id="RBI82531.1"/>
    </source>
</evidence>
<keyword evidence="3 5" id="KW-0732">Signal</keyword>
<dbReference type="PANTHER" id="PTHR34820">
    <property type="entry name" value="INNER MEMBRANE PROTEIN YEBZ"/>
    <property type="match status" value="1"/>
</dbReference>
<dbReference type="Proteomes" id="UP000253370">
    <property type="component" value="Unassembled WGS sequence"/>
</dbReference>